<reference evidence="10" key="1">
    <citation type="submission" date="2017-04" db="EMBL/GenBank/DDBJ databases">
        <authorList>
            <person name="Varghese N."/>
            <person name="Submissions S."/>
        </authorList>
    </citation>
    <scope>NUCLEOTIDE SEQUENCE [LARGE SCALE GENOMIC DNA]</scope>
    <source>
        <strain evidence="10">Ballard 720</strain>
    </source>
</reference>
<sequence>MASSTSNVGGSVSQQLLDTMNGTSSSSSSSTSTGNATSDLQNTFLTLLVTQLKNQDPTNPMDSSQMTSQLAQINTVTGISQLNTTLTSLASQLSASQNANTALLIGQDVLVPGNTTSVSNGTSPGFGVQLANAVSDLTITVKDKSGNVVSSVDLGAQSAGTIPVGWTPTDSSGNKLPDGTYTISAAGKTSTGATATGITTLAGSVVASVVQQSSGKQGLLLQNGSTVDSTSVVAIL</sequence>
<dbReference type="Proteomes" id="UP000192911">
    <property type="component" value="Unassembled WGS sequence"/>
</dbReference>
<proteinExistence type="inferred from homology"/>
<evidence type="ECO:0000259" key="7">
    <source>
        <dbReference type="Pfam" id="PF13860"/>
    </source>
</evidence>
<name>A0A1X7FGK2_TRICW</name>
<dbReference type="STRING" id="28094.SAMN06295900_1098"/>
<evidence type="ECO:0000256" key="6">
    <source>
        <dbReference type="SAM" id="MobiDB-lite"/>
    </source>
</evidence>
<dbReference type="Gene3D" id="2.30.30.910">
    <property type="match status" value="1"/>
</dbReference>
<dbReference type="InterPro" id="IPR005648">
    <property type="entry name" value="FlgD"/>
</dbReference>
<feature type="compositionally biased region" description="Low complexity" evidence="6">
    <location>
        <begin position="23"/>
        <end position="33"/>
    </location>
</feature>
<keyword evidence="9" id="KW-0969">Cilium</keyword>
<feature type="domain" description="FlgD/Vpr Ig-like" evidence="7">
    <location>
        <begin position="113"/>
        <end position="189"/>
    </location>
</feature>
<dbReference type="EMBL" id="FXAH01000009">
    <property type="protein sequence ID" value="SMF51733.1"/>
    <property type="molecule type" value="Genomic_DNA"/>
</dbReference>
<dbReference type="InterPro" id="IPR025963">
    <property type="entry name" value="FLgD_Tudor"/>
</dbReference>
<evidence type="ECO:0000256" key="3">
    <source>
        <dbReference type="ARBA" id="ARBA00022795"/>
    </source>
</evidence>
<dbReference type="Pfam" id="PF13860">
    <property type="entry name" value="FlgD_ig"/>
    <property type="match status" value="1"/>
</dbReference>
<keyword evidence="10" id="KW-1185">Reference proteome</keyword>
<evidence type="ECO:0000256" key="1">
    <source>
        <dbReference type="ARBA" id="ARBA00010577"/>
    </source>
</evidence>
<dbReference type="GO" id="GO:0044781">
    <property type="term" value="P:bacterial-type flagellum organization"/>
    <property type="evidence" value="ECO:0007669"/>
    <property type="project" value="UniProtKB-UniRule"/>
</dbReference>
<evidence type="ECO:0000256" key="4">
    <source>
        <dbReference type="ARBA" id="ARBA00024746"/>
    </source>
</evidence>
<gene>
    <name evidence="9" type="ORF">SAMN06295900_1098</name>
</gene>
<comment type="similarity">
    <text evidence="1 5">Belongs to the FlgD family.</text>
</comment>
<feature type="region of interest" description="Disordered" evidence="6">
    <location>
        <begin position="17"/>
        <end position="36"/>
    </location>
</feature>
<accession>A0A1X7FGK2</accession>
<dbReference type="InterPro" id="IPR025965">
    <property type="entry name" value="FlgD/Vpr_Ig-like"/>
</dbReference>
<feature type="domain" description="FlgD Tudor-like" evidence="8">
    <location>
        <begin position="96"/>
        <end position="232"/>
    </location>
</feature>
<dbReference type="Pfam" id="PF13861">
    <property type="entry name" value="FLgD_tudor"/>
    <property type="match status" value="1"/>
</dbReference>
<keyword evidence="3 5" id="KW-1005">Bacterial flagellum biogenesis</keyword>
<organism evidence="9 10">
    <name type="scientific">Trinickia caryophylli</name>
    <name type="common">Paraburkholderia caryophylli</name>
    <dbReference type="NCBI Taxonomy" id="28094"/>
    <lineage>
        <taxon>Bacteria</taxon>
        <taxon>Pseudomonadati</taxon>
        <taxon>Pseudomonadota</taxon>
        <taxon>Betaproteobacteria</taxon>
        <taxon>Burkholderiales</taxon>
        <taxon>Burkholderiaceae</taxon>
        <taxon>Trinickia</taxon>
    </lineage>
</organism>
<evidence type="ECO:0000256" key="2">
    <source>
        <dbReference type="ARBA" id="ARBA00016013"/>
    </source>
</evidence>
<keyword evidence="9" id="KW-0966">Cell projection</keyword>
<comment type="function">
    <text evidence="4 5">Required for flagellar hook formation. May act as a scaffolding protein.</text>
</comment>
<evidence type="ECO:0000256" key="5">
    <source>
        <dbReference type="RuleBase" id="RU362076"/>
    </source>
</evidence>
<dbReference type="AlphaFoldDB" id="A0A1X7FGK2"/>
<protein>
    <recommendedName>
        <fullName evidence="2 5">Basal-body rod modification protein FlgD</fullName>
    </recommendedName>
</protein>
<evidence type="ECO:0000259" key="8">
    <source>
        <dbReference type="Pfam" id="PF13861"/>
    </source>
</evidence>
<dbReference type="Gene3D" id="2.60.40.4070">
    <property type="match status" value="1"/>
</dbReference>
<keyword evidence="9" id="KW-0282">Flagellum</keyword>
<evidence type="ECO:0000313" key="9">
    <source>
        <dbReference type="EMBL" id="SMF51733.1"/>
    </source>
</evidence>
<evidence type="ECO:0000313" key="10">
    <source>
        <dbReference type="Proteomes" id="UP000192911"/>
    </source>
</evidence>
<dbReference type="Pfam" id="PF03963">
    <property type="entry name" value="FlgD"/>
    <property type="match status" value="1"/>
</dbReference>